<evidence type="ECO:0000256" key="5">
    <source>
        <dbReference type="ARBA" id="ARBA00022840"/>
    </source>
</evidence>
<dbReference type="Pfam" id="PF00012">
    <property type="entry name" value="HSP70"/>
    <property type="match status" value="1"/>
</dbReference>
<evidence type="ECO:0000259" key="6">
    <source>
        <dbReference type="Pfam" id="PF01301"/>
    </source>
</evidence>
<evidence type="ECO:0000313" key="8">
    <source>
        <dbReference type="EMBL" id="KAK9665346.1"/>
    </source>
</evidence>
<dbReference type="InterPro" id="IPR001944">
    <property type="entry name" value="Glycoside_Hdrlase_35"/>
</dbReference>
<dbReference type="Gene3D" id="2.60.34.10">
    <property type="entry name" value="Substrate Binding Domain Of DNAk, Chain A, domain 1"/>
    <property type="match status" value="1"/>
</dbReference>
<dbReference type="InterPro" id="IPR031330">
    <property type="entry name" value="Gly_Hdrlase_35_cat"/>
</dbReference>
<dbReference type="SUPFAM" id="SSF100920">
    <property type="entry name" value="Heat shock protein 70kD (HSP70), peptide-binding domain"/>
    <property type="match status" value="1"/>
</dbReference>
<accession>A0AAW1GJ32</accession>
<dbReference type="Proteomes" id="UP001443914">
    <property type="component" value="Unassembled WGS sequence"/>
</dbReference>
<evidence type="ECO:0000313" key="9">
    <source>
        <dbReference type="Proteomes" id="UP001443914"/>
    </source>
</evidence>
<dbReference type="AlphaFoldDB" id="A0AAW1GJ32"/>
<dbReference type="GO" id="GO:0140662">
    <property type="term" value="F:ATP-dependent protein folding chaperone"/>
    <property type="evidence" value="ECO:0007669"/>
    <property type="project" value="InterPro"/>
</dbReference>
<evidence type="ECO:0000256" key="1">
    <source>
        <dbReference type="ARBA" id="ARBA00001412"/>
    </source>
</evidence>
<sequence length="136" mass="14879">MYHGGTNFGITAGGPFIATSYDYDAPLDEYGLLIQPKWGHLKGLHRAIKLCEPALVSSDPTVIRLGSSQEAHVFKSESGVIPLDVALLSLRIKTVGGVMTKLIPRNTVLTKKSQEVTTYQDQHSTVELEFLKAKEP</sequence>
<dbReference type="GO" id="GO:0005975">
    <property type="term" value="P:carbohydrate metabolic process"/>
    <property type="evidence" value="ECO:0007669"/>
    <property type="project" value="InterPro"/>
</dbReference>
<organism evidence="7 9">
    <name type="scientific">Saponaria officinalis</name>
    <name type="common">Common soapwort</name>
    <name type="synonym">Lychnis saponaria</name>
    <dbReference type="NCBI Taxonomy" id="3572"/>
    <lineage>
        <taxon>Eukaryota</taxon>
        <taxon>Viridiplantae</taxon>
        <taxon>Streptophyta</taxon>
        <taxon>Embryophyta</taxon>
        <taxon>Tracheophyta</taxon>
        <taxon>Spermatophyta</taxon>
        <taxon>Magnoliopsida</taxon>
        <taxon>eudicotyledons</taxon>
        <taxon>Gunneridae</taxon>
        <taxon>Pentapetalae</taxon>
        <taxon>Caryophyllales</taxon>
        <taxon>Caryophyllaceae</taxon>
        <taxon>Caryophylleae</taxon>
        <taxon>Saponaria</taxon>
    </lineage>
</organism>
<dbReference type="InterPro" id="IPR029047">
    <property type="entry name" value="HSP70_peptide-bd_sf"/>
</dbReference>
<keyword evidence="9" id="KW-1185">Reference proteome</keyword>
<dbReference type="InterPro" id="IPR013126">
    <property type="entry name" value="Hsp_70_fam"/>
</dbReference>
<dbReference type="GO" id="GO:0005524">
    <property type="term" value="F:ATP binding"/>
    <property type="evidence" value="ECO:0007669"/>
    <property type="project" value="UniProtKB-KW"/>
</dbReference>
<evidence type="ECO:0000256" key="2">
    <source>
        <dbReference type="ARBA" id="ARBA00009809"/>
    </source>
</evidence>
<protein>
    <recommendedName>
        <fullName evidence="3">beta-galactosidase</fullName>
        <ecNumber evidence="3">3.2.1.23</ecNumber>
    </recommendedName>
</protein>
<keyword evidence="4" id="KW-0547">Nucleotide-binding</keyword>
<reference evidence="7 9" key="1">
    <citation type="submission" date="2024-03" db="EMBL/GenBank/DDBJ databases">
        <title>WGS assembly of Saponaria officinalis var. Norfolk2.</title>
        <authorList>
            <person name="Jenkins J."/>
            <person name="Shu S."/>
            <person name="Grimwood J."/>
            <person name="Barry K."/>
            <person name="Goodstein D."/>
            <person name="Schmutz J."/>
            <person name="Leebens-Mack J."/>
            <person name="Osbourn A."/>
        </authorList>
    </citation>
    <scope>NUCLEOTIDE SEQUENCE [LARGE SCALE GENOMIC DNA]</scope>
    <source>
        <strain evidence="9">cv. Norfolk2</strain>
        <strain evidence="7">JIC</strain>
        <tissue evidence="7">Leaf</tissue>
    </source>
</reference>
<evidence type="ECO:0000313" key="7">
    <source>
        <dbReference type="EMBL" id="KAK9663654.1"/>
    </source>
</evidence>
<dbReference type="GO" id="GO:0004565">
    <property type="term" value="F:beta-galactosidase activity"/>
    <property type="evidence" value="ECO:0007669"/>
    <property type="project" value="UniProtKB-EC"/>
</dbReference>
<dbReference type="Pfam" id="PF01301">
    <property type="entry name" value="Glyco_hydro_35"/>
    <property type="match status" value="1"/>
</dbReference>
<proteinExistence type="inferred from homology"/>
<keyword evidence="5" id="KW-0067">ATP-binding</keyword>
<comment type="catalytic activity">
    <reaction evidence="1">
        <text>Hydrolysis of terminal non-reducing beta-D-galactose residues in beta-D-galactosides.</text>
        <dbReference type="EC" id="3.2.1.23"/>
    </reaction>
</comment>
<dbReference type="PANTHER" id="PTHR23421">
    <property type="entry name" value="BETA-GALACTOSIDASE RELATED"/>
    <property type="match status" value="1"/>
</dbReference>
<dbReference type="Gene3D" id="3.20.20.80">
    <property type="entry name" value="Glycosidases"/>
    <property type="match status" value="1"/>
</dbReference>
<dbReference type="SUPFAM" id="SSF51445">
    <property type="entry name" value="(Trans)glycosidases"/>
    <property type="match status" value="1"/>
</dbReference>
<dbReference type="EMBL" id="JBDFQZ010000016">
    <property type="protein sequence ID" value="KAK9663654.1"/>
    <property type="molecule type" value="Genomic_DNA"/>
</dbReference>
<comment type="similarity">
    <text evidence="2">Belongs to the glycosyl hydrolase 35 family.</text>
</comment>
<dbReference type="EMBL" id="JBDFQZ010000014">
    <property type="protein sequence ID" value="KAK9665346.1"/>
    <property type="molecule type" value="Genomic_DNA"/>
</dbReference>
<comment type="caution">
    <text evidence="7">The sequence shown here is derived from an EMBL/GenBank/DDBJ whole genome shotgun (WGS) entry which is preliminary data.</text>
</comment>
<evidence type="ECO:0000256" key="4">
    <source>
        <dbReference type="ARBA" id="ARBA00022741"/>
    </source>
</evidence>
<evidence type="ECO:0000256" key="3">
    <source>
        <dbReference type="ARBA" id="ARBA00012756"/>
    </source>
</evidence>
<dbReference type="EC" id="3.2.1.23" evidence="3"/>
<gene>
    <name evidence="8" type="ORF">RND81_14G106200</name>
    <name evidence="7" type="ORF">RND81_O265500</name>
</gene>
<name>A0AAW1GJ32_SAPOF</name>
<feature type="domain" description="Glycoside hydrolase 35 catalytic" evidence="6">
    <location>
        <begin position="1"/>
        <end position="47"/>
    </location>
</feature>
<dbReference type="InterPro" id="IPR017853">
    <property type="entry name" value="GH"/>
</dbReference>